<name>A0ACB8N5G6_CITSI</name>
<reference evidence="2" key="1">
    <citation type="journal article" date="2023" name="Hortic. Res.">
        <title>A chromosome-level phased genome enabling allele-level studies in sweet orange: a case study on citrus Huanglongbing tolerance.</title>
        <authorList>
            <person name="Wu B."/>
            <person name="Yu Q."/>
            <person name="Deng Z."/>
            <person name="Duan Y."/>
            <person name="Luo F."/>
            <person name="Gmitter F. Jr."/>
        </authorList>
    </citation>
    <scope>NUCLEOTIDE SEQUENCE [LARGE SCALE GENOMIC DNA]</scope>
    <source>
        <strain evidence="2">cv. Valencia</strain>
    </source>
</reference>
<organism evidence="1 2">
    <name type="scientific">Citrus sinensis</name>
    <name type="common">Sweet orange</name>
    <name type="synonym">Citrus aurantium var. sinensis</name>
    <dbReference type="NCBI Taxonomy" id="2711"/>
    <lineage>
        <taxon>Eukaryota</taxon>
        <taxon>Viridiplantae</taxon>
        <taxon>Streptophyta</taxon>
        <taxon>Embryophyta</taxon>
        <taxon>Tracheophyta</taxon>
        <taxon>Spermatophyta</taxon>
        <taxon>Magnoliopsida</taxon>
        <taxon>eudicotyledons</taxon>
        <taxon>Gunneridae</taxon>
        <taxon>Pentapetalae</taxon>
        <taxon>rosids</taxon>
        <taxon>malvids</taxon>
        <taxon>Sapindales</taxon>
        <taxon>Rutaceae</taxon>
        <taxon>Aurantioideae</taxon>
        <taxon>Citrus</taxon>
    </lineage>
</organism>
<sequence>MLDTRFTHYQYAIIGTVLTTLHAGSVLLTFYPNFNLSLQDTNLSIALKVQVQIQGAEQISSAKITTLHHQLVYRLQNHALDLPSPEHHSDALMVLAESDQIPTIIQIPRQIPRHELIQLMPLEWISNYEKFHTNTSPIQTIESMFERRSDGTVQMTFRPPPTAPKEPPRLSFTYSAMVTAVQTAQEKLPITGFNSKGYPVYPAKLNGHFLWDSPGSGNCDPDCPCWDDWEEDDVEPQQRRKPKKKIPKTPCSHNQPKPPHNPPPTLALLPIYQKELRWIAKNCKIEVLPHIQNSKPPIQPKACMIFSSTSQDYSSNFPDLETQTDPQRKVNRISVRTDHIESTMDSITSQMQQIYQNLQSRISQLDLELRTMLSHRYYGPKFDQKEKEIRKLKAELEQIELERQRPTLFTTSPPLPTISPAFHPFAHMLSPIKPHDPSKLFGITHTLFRNNPLPKPSRSKPHPRPRPEKQPFQPPLSIPKQQRSLYTPLPPQPTPTQAKDKSPMQQYSAQIIPDPFDTDQTSDSNLVVSEDPFESETKSSLESSISSSDSEKSYADITRILMAQPEETEPAQSSRTYPFFEIPSDIEEGPPKASSVPNWPAQPPNDHKPSNGPWFTFDDILAAKWRDRLSQMATWTDLQLLRANATTTSVLRELATRFTGSLIDLFDTLGEYRQLQFVQLPNVSTAFSVIHDQFIGESAVVFEAARRDYLNMKCCSLNSKDLDFHYNDPTLKHVFLASLPEELQPDIQRQLTSLNLTTDNISLGKIFQIAKGCLEKLYEIEFYFSEQEEPTDETVFAQQNSSDDSENDEFQTVFHQQLLSLDTTIPIPSIKLQILPSKFQRPIPAIGLPEPKEIKHIQIIHTGIRVKSMFKPFTNVLKLYGLSETSQPFQDISTKLLKYCPESHTDFHHPNPLWKNPHFFVQLPFKLNEDVNPTKATHPGMSPFDLVLAQKECSQLLAQGLIEPSSSQWLSALLKKNPPSWNNNHTLAVTMLKQIAQNPPPLKLITDGRRILQTDASDESWGTILLEETDGKEHFIAYASGHFFDTKIHYHSVFKEILAVKHGIQKFEYHLIGYHFLVRMDNSAFPNIMNFKGKNVPEKMLLRLKDWFKRRPQPYS</sequence>
<gene>
    <name evidence="1" type="ORF">KPL71_004192</name>
</gene>
<dbReference type="Proteomes" id="UP000829398">
    <property type="component" value="Chromosome 2"/>
</dbReference>
<dbReference type="EMBL" id="CM039171">
    <property type="protein sequence ID" value="KAH9792610.1"/>
    <property type="molecule type" value="Genomic_DNA"/>
</dbReference>
<evidence type="ECO:0000313" key="2">
    <source>
        <dbReference type="Proteomes" id="UP000829398"/>
    </source>
</evidence>
<proteinExistence type="predicted"/>
<protein>
    <submittedName>
        <fullName evidence="1">Uncharacterized protein</fullName>
    </submittedName>
</protein>
<accession>A0ACB8N5G6</accession>
<keyword evidence="2" id="KW-1185">Reference proteome</keyword>
<evidence type="ECO:0000313" key="1">
    <source>
        <dbReference type="EMBL" id="KAH9792610.1"/>
    </source>
</evidence>
<comment type="caution">
    <text evidence="1">The sequence shown here is derived from an EMBL/GenBank/DDBJ whole genome shotgun (WGS) entry which is preliminary data.</text>
</comment>